<sequence>MVFANNCPPVLWQSCQKTPVEFQVLTKLTGRIARTDSLQTTQTSSFFRGDLGNFVRRILFKRYLRRGLMSFYDSFSGSVPCILTTWYSFESSSSRLSTSIVSFHTRFQAFLSFPVGTSKSPK</sequence>
<organism evidence="1">
    <name type="scientific">Cacopsylla melanoneura</name>
    <dbReference type="NCBI Taxonomy" id="428564"/>
    <lineage>
        <taxon>Eukaryota</taxon>
        <taxon>Metazoa</taxon>
        <taxon>Ecdysozoa</taxon>
        <taxon>Arthropoda</taxon>
        <taxon>Hexapoda</taxon>
        <taxon>Insecta</taxon>
        <taxon>Pterygota</taxon>
        <taxon>Neoptera</taxon>
        <taxon>Paraneoptera</taxon>
        <taxon>Hemiptera</taxon>
        <taxon>Sternorrhyncha</taxon>
        <taxon>Psylloidea</taxon>
        <taxon>Psyllidae</taxon>
        <taxon>Psyllinae</taxon>
        <taxon>Cacopsylla</taxon>
    </lineage>
</organism>
<reference evidence="1" key="1">
    <citation type="submission" date="2021-05" db="EMBL/GenBank/DDBJ databases">
        <authorList>
            <person name="Alioto T."/>
            <person name="Alioto T."/>
            <person name="Gomez Garrido J."/>
        </authorList>
    </citation>
    <scope>NUCLEOTIDE SEQUENCE</scope>
</reference>
<name>A0A8D8RAJ2_9HEMI</name>
<dbReference type="EMBL" id="HBUF01140364">
    <property type="protein sequence ID" value="CAG6646132.1"/>
    <property type="molecule type" value="Transcribed_RNA"/>
</dbReference>
<dbReference type="AlphaFoldDB" id="A0A8D8RAJ2"/>
<proteinExistence type="predicted"/>
<evidence type="ECO:0000313" key="1">
    <source>
        <dbReference type="EMBL" id="CAG6646132.1"/>
    </source>
</evidence>
<protein>
    <submittedName>
        <fullName evidence="1">Uncharacterized protein</fullName>
    </submittedName>
</protein>
<accession>A0A8D8RAJ2</accession>